<dbReference type="GO" id="GO:0051301">
    <property type="term" value="P:cell division"/>
    <property type="evidence" value="ECO:0007669"/>
    <property type="project" value="UniProtKB-UniRule"/>
</dbReference>
<evidence type="ECO:0000313" key="15">
    <source>
        <dbReference type="EMBL" id="GAW91683.1"/>
    </source>
</evidence>
<sequence length="295" mass="33876">MQSLVEEFLHYLAVERGLSENTLASYHNDLQQYVYYLEEAGVRSYQETTRGLLLNYLYHLQKNGMSTATVSRRLAALRSFYRFLLEEGFIGEDPTAELETPKRPRKLPQVLSPGEVSLLLRQPDCSQPVGLRDKAMLELLYATGLRVSELVFLDINQVNLDLGFVRCMGKGSKERIVPVGEAAVYYVGEYLRRGRRELVNNPEEKSLFVNCHGRRLTRQGFWKILKKYARQAGIKKEITPHTLRHSFATHLLENGADLRSVQEMLGHADITTTQIYTQLTKGKLREVYDKTHPRA</sequence>
<feature type="active site" evidence="12">
    <location>
        <position position="267"/>
    </location>
</feature>
<dbReference type="InterPro" id="IPR023009">
    <property type="entry name" value="Tyrosine_recombinase_XerC/XerD"/>
</dbReference>
<comment type="function">
    <text evidence="12">Site-specific tyrosine recombinase, which acts by catalyzing the cutting and rejoining of the recombining DNA molecules. The XerC-XerD complex is essential to convert dimers of the bacterial chromosome into monomers to permit their segregation at cell division. It also contributes to the segregational stability of plasmids.</text>
</comment>
<keyword evidence="7 12" id="KW-0159">Chromosome partition</keyword>
<dbReference type="GO" id="GO:0005737">
    <property type="term" value="C:cytoplasm"/>
    <property type="evidence" value="ECO:0007669"/>
    <property type="project" value="UniProtKB-SubCell"/>
</dbReference>
<keyword evidence="5 12" id="KW-0963">Cytoplasm</keyword>
<evidence type="ECO:0000256" key="7">
    <source>
        <dbReference type="ARBA" id="ARBA00022829"/>
    </source>
</evidence>
<dbReference type="RefSeq" id="WP_088553185.1">
    <property type="nucleotide sequence ID" value="NZ_BDGJ01000024.1"/>
</dbReference>
<evidence type="ECO:0000313" key="16">
    <source>
        <dbReference type="Proteomes" id="UP000197032"/>
    </source>
</evidence>
<dbReference type="InterPro" id="IPR004107">
    <property type="entry name" value="Integrase_SAM-like_N"/>
</dbReference>
<comment type="similarity">
    <text evidence="3 12">Belongs to the 'phage' integrase family. XerD subfamily.</text>
</comment>
<keyword evidence="9 12" id="KW-0238">DNA-binding</keyword>
<keyword evidence="11 12" id="KW-0131">Cell cycle</keyword>
<dbReference type="InterPro" id="IPR044068">
    <property type="entry name" value="CB"/>
</dbReference>
<feature type="active site" evidence="12">
    <location>
        <position position="241"/>
    </location>
</feature>
<evidence type="ECO:0000256" key="1">
    <source>
        <dbReference type="ARBA" id="ARBA00004496"/>
    </source>
</evidence>
<name>A0A1Z5HQ79_9FIRM</name>
<dbReference type="PROSITE" id="PS51898">
    <property type="entry name" value="TYR_RECOMBINASE"/>
    <property type="match status" value="1"/>
</dbReference>
<dbReference type="EMBL" id="BDGJ01000024">
    <property type="protein sequence ID" value="GAW91683.1"/>
    <property type="molecule type" value="Genomic_DNA"/>
</dbReference>
<evidence type="ECO:0000256" key="9">
    <source>
        <dbReference type="ARBA" id="ARBA00023125"/>
    </source>
</evidence>
<dbReference type="CDD" id="cd00798">
    <property type="entry name" value="INT_XerDC_C"/>
    <property type="match status" value="1"/>
</dbReference>
<dbReference type="NCBIfam" id="TIGR02225">
    <property type="entry name" value="recomb_XerD"/>
    <property type="match status" value="1"/>
</dbReference>
<dbReference type="GO" id="GO:0007059">
    <property type="term" value="P:chromosome segregation"/>
    <property type="evidence" value="ECO:0007669"/>
    <property type="project" value="UniProtKB-UniRule"/>
</dbReference>
<feature type="active site" evidence="12">
    <location>
        <position position="170"/>
    </location>
</feature>
<evidence type="ECO:0000256" key="4">
    <source>
        <dbReference type="ARBA" id="ARBA00015810"/>
    </source>
</evidence>
<keyword evidence="16" id="KW-1185">Reference proteome</keyword>
<gene>
    <name evidence="12" type="primary">xerD</name>
    <name evidence="15" type="ORF">KKC1_08440</name>
</gene>
<evidence type="ECO:0000259" key="14">
    <source>
        <dbReference type="PROSITE" id="PS51900"/>
    </source>
</evidence>
<dbReference type="Gene3D" id="1.10.150.130">
    <property type="match status" value="1"/>
</dbReference>
<organism evidence="15 16">
    <name type="scientific">Calderihabitans maritimus</name>
    <dbReference type="NCBI Taxonomy" id="1246530"/>
    <lineage>
        <taxon>Bacteria</taxon>
        <taxon>Bacillati</taxon>
        <taxon>Bacillota</taxon>
        <taxon>Clostridia</taxon>
        <taxon>Neomoorellales</taxon>
        <taxon>Calderihabitantaceae</taxon>
        <taxon>Calderihabitans</taxon>
    </lineage>
</organism>
<dbReference type="InterPro" id="IPR002104">
    <property type="entry name" value="Integrase_catalytic"/>
</dbReference>
<dbReference type="PANTHER" id="PTHR30349">
    <property type="entry name" value="PHAGE INTEGRASE-RELATED"/>
    <property type="match status" value="1"/>
</dbReference>
<dbReference type="Pfam" id="PF00589">
    <property type="entry name" value="Phage_integrase"/>
    <property type="match status" value="1"/>
</dbReference>
<reference evidence="16" key="1">
    <citation type="journal article" date="2017" name="Appl. Environ. Microbiol.">
        <title>Genomic analysis of Calderihabitans maritimus KKC1, a thermophilic hydrogenogenic carboxydotrophic bacterium isolated from marine sediment.</title>
        <authorList>
            <person name="Omae K."/>
            <person name="Yoneda Y."/>
            <person name="Fukuyama Y."/>
            <person name="Yoshida T."/>
            <person name="Sako Y."/>
        </authorList>
    </citation>
    <scope>NUCLEOTIDE SEQUENCE [LARGE SCALE GENOMIC DNA]</scope>
    <source>
        <strain evidence="16">KKC1</strain>
    </source>
</reference>
<dbReference type="Pfam" id="PF02899">
    <property type="entry name" value="Phage_int_SAM_1"/>
    <property type="match status" value="1"/>
</dbReference>
<dbReference type="Proteomes" id="UP000197032">
    <property type="component" value="Unassembled WGS sequence"/>
</dbReference>
<dbReference type="NCBIfam" id="NF001399">
    <property type="entry name" value="PRK00283.1"/>
    <property type="match status" value="1"/>
</dbReference>
<dbReference type="NCBIfam" id="TIGR02224">
    <property type="entry name" value="recomb_XerC"/>
    <property type="match status" value="1"/>
</dbReference>
<dbReference type="PROSITE" id="PS51900">
    <property type="entry name" value="CB"/>
    <property type="match status" value="1"/>
</dbReference>
<protein>
    <recommendedName>
        <fullName evidence="4 12">Tyrosine recombinase XerD</fullName>
    </recommendedName>
</protein>
<dbReference type="Gene3D" id="1.10.443.10">
    <property type="entry name" value="Intergrase catalytic core"/>
    <property type="match status" value="1"/>
</dbReference>
<evidence type="ECO:0000256" key="5">
    <source>
        <dbReference type="ARBA" id="ARBA00022490"/>
    </source>
</evidence>
<accession>A0A1Z5HQ79</accession>
<dbReference type="InterPro" id="IPR013762">
    <property type="entry name" value="Integrase-like_cat_sf"/>
</dbReference>
<comment type="subcellular location">
    <subcellularLocation>
        <location evidence="1 12">Cytoplasm</location>
    </subcellularLocation>
</comment>
<comment type="caution">
    <text evidence="15">The sequence shown here is derived from an EMBL/GenBank/DDBJ whole genome shotgun (WGS) entry which is preliminary data.</text>
</comment>
<evidence type="ECO:0000256" key="6">
    <source>
        <dbReference type="ARBA" id="ARBA00022618"/>
    </source>
</evidence>
<dbReference type="InterPro" id="IPR011932">
    <property type="entry name" value="Recomb_XerD"/>
</dbReference>
<keyword evidence="10 12" id="KW-0233">DNA recombination</keyword>
<evidence type="ECO:0000256" key="12">
    <source>
        <dbReference type="HAMAP-Rule" id="MF_01807"/>
    </source>
</evidence>
<dbReference type="NCBIfam" id="NF040815">
    <property type="entry name" value="recomb_XerA_Arch"/>
    <property type="match status" value="1"/>
</dbReference>
<dbReference type="InterPro" id="IPR050090">
    <property type="entry name" value="Tyrosine_recombinase_XerCD"/>
</dbReference>
<dbReference type="GO" id="GO:0003677">
    <property type="term" value="F:DNA binding"/>
    <property type="evidence" value="ECO:0007669"/>
    <property type="project" value="UniProtKB-UniRule"/>
</dbReference>
<dbReference type="AlphaFoldDB" id="A0A1Z5HQ79"/>
<keyword evidence="8 12" id="KW-0229">DNA integration</keyword>
<evidence type="ECO:0000256" key="3">
    <source>
        <dbReference type="ARBA" id="ARBA00010450"/>
    </source>
</evidence>
<feature type="active site" evidence="12">
    <location>
        <position position="146"/>
    </location>
</feature>
<feature type="active site" evidence="12">
    <location>
        <position position="244"/>
    </location>
</feature>
<dbReference type="OrthoDB" id="9785687at2"/>
<dbReference type="InterPro" id="IPR011010">
    <property type="entry name" value="DNA_brk_join_enz"/>
</dbReference>
<dbReference type="SUPFAM" id="SSF56349">
    <property type="entry name" value="DNA breaking-rejoining enzymes"/>
    <property type="match status" value="1"/>
</dbReference>
<dbReference type="GO" id="GO:0006313">
    <property type="term" value="P:DNA transposition"/>
    <property type="evidence" value="ECO:0007669"/>
    <property type="project" value="UniProtKB-UniRule"/>
</dbReference>
<dbReference type="HAMAP" id="MF_01808">
    <property type="entry name" value="Recomb_XerC_XerD"/>
    <property type="match status" value="1"/>
</dbReference>
<dbReference type="HAMAP" id="MF_01807">
    <property type="entry name" value="Recomb_XerD"/>
    <property type="match status" value="1"/>
</dbReference>
<evidence type="ECO:0000256" key="10">
    <source>
        <dbReference type="ARBA" id="ARBA00023172"/>
    </source>
</evidence>
<comment type="similarity">
    <text evidence="2">Belongs to the 'phage' integrase family. XerC subfamily.</text>
</comment>
<dbReference type="InterPro" id="IPR011931">
    <property type="entry name" value="Recomb_XerC"/>
</dbReference>
<keyword evidence="6 12" id="KW-0132">Cell division</keyword>
<evidence type="ECO:0000259" key="13">
    <source>
        <dbReference type="PROSITE" id="PS51898"/>
    </source>
</evidence>
<dbReference type="GO" id="GO:0009037">
    <property type="term" value="F:tyrosine-based site-specific recombinase activity"/>
    <property type="evidence" value="ECO:0007669"/>
    <property type="project" value="UniProtKB-UniRule"/>
</dbReference>
<evidence type="ECO:0000256" key="2">
    <source>
        <dbReference type="ARBA" id="ARBA00006657"/>
    </source>
</evidence>
<comment type="subunit">
    <text evidence="12">Forms a cyclic heterotetrameric complex composed of two molecules of XerC and two molecules of XerD.</text>
</comment>
<dbReference type="PANTHER" id="PTHR30349:SF81">
    <property type="entry name" value="TYROSINE RECOMBINASE XERC"/>
    <property type="match status" value="1"/>
</dbReference>
<feature type="domain" description="Core-binding (CB)" evidence="14">
    <location>
        <begin position="1"/>
        <end position="85"/>
    </location>
</feature>
<feature type="domain" description="Tyr recombinase" evidence="13">
    <location>
        <begin position="106"/>
        <end position="289"/>
    </location>
</feature>
<evidence type="ECO:0000256" key="11">
    <source>
        <dbReference type="ARBA" id="ARBA00023306"/>
    </source>
</evidence>
<dbReference type="InterPro" id="IPR010998">
    <property type="entry name" value="Integrase_recombinase_N"/>
</dbReference>
<feature type="active site" description="O-(3'-phospho-DNA)-tyrosine intermediate" evidence="12">
    <location>
        <position position="276"/>
    </location>
</feature>
<proteinExistence type="inferred from homology"/>
<evidence type="ECO:0000256" key="8">
    <source>
        <dbReference type="ARBA" id="ARBA00022908"/>
    </source>
</evidence>